<dbReference type="Proteomes" id="UP001150238">
    <property type="component" value="Unassembled WGS sequence"/>
</dbReference>
<dbReference type="EMBL" id="JANVFS010000012">
    <property type="protein sequence ID" value="KAJ4484264.1"/>
    <property type="molecule type" value="Genomic_DNA"/>
</dbReference>
<comment type="caution">
    <text evidence="2">The sequence shown here is derived from an EMBL/GenBank/DDBJ whole genome shotgun (WGS) entry which is preliminary data.</text>
</comment>
<accession>A0A9W9AJE8</accession>
<evidence type="ECO:0000313" key="2">
    <source>
        <dbReference type="EMBL" id="KAJ4484264.1"/>
    </source>
</evidence>
<sequence>MPPERSPKKQSPSTPSTPRKARTHGSGATTELSGPKSPTKTQIKNKWLKWCADNRWNPATDLGYKQKIGTQEVHRSDAMSYFCLKDYEINTVPFITFENQYNENAPGRSYNLSNLRTLVSRKSAYLAGLNYDFDPKNNEVELLRAGWNLFQKENEKREERSKAKGRTRKALKIGEIFQRRQSNTDDEGYEIIERPLGSWTTRVYEHGVYIGDWLNFQFDPDANEHEDLYKSFKRFRPRNANWVWR</sequence>
<protein>
    <submittedName>
        <fullName evidence="2">Uncharacterized protein</fullName>
    </submittedName>
</protein>
<evidence type="ECO:0000256" key="1">
    <source>
        <dbReference type="SAM" id="MobiDB-lite"/>
    </source>
</evidence>
<evidence type="ECO:0000313" key="3">
    <source>
        <dbReference type="Proteomes" id="UP001150238"/>
    </source>
</evidence>
<name>A0A9W9AJE8_9AGAR</name>
<feature type="compositionally biased region" description="Polar residues" evidence="1">
    <location>
        <begin position="26"/>
        <end position="41"/>
    </location>
</feature>
<gene>
    <name evidence="2" type="ORF">C8J55DRAFT_38881</name>
</gene>
<proteinExistence type="predicted"/>
<feature type="region of interest" description="Disordered" evidence="1">
    <location>
        <begin position="1"/>
        <end position="41"/>
    </location>
</feature>
<feature type="compositionally biased region" description="Low complexity" evidence="1">
    <location>
        <begin position="9"/>
        <end position="18"/>
    </location>
</feature>
<reference evidence="2" key="2">
    <citation type="journal article" date="2023" name="Proc. Natl. Acad. Sci. U.S.A.">
        <title>A global phylogenomic analysis of the shiitake genus Lentinula.</title>
        <authorList>
            <person name="Sierra-Patev S."/>
            <person name="Min B."/>
            <person name="Naranjo-Ortiz M."/>
            <person name="Looney B."/>
            <person name="Konkel Z."/>
            <person name="Slot J.C."/>
            <person name="Sakamoto Y."/>
            <person name="Steenwyk J.L."/>
            <person name="Rokas A."/>
            <person name="Carro J."/>
            <person name="Camarero S."/>
            <person name="Ferreira P."/>
            <person name="Molpeceres G."/>
            <person name="Ruiz-Duenas F.J."/>
            <person name="Serrano A."/>
            <person name="Henrissat B."/>
            <person name="Drula E."/>
            <person name="Hughes K.W."/>
            <person name="Mata J.L."/>
            <person name="Ishikawa N.K."/>
            <person name="Vargas-Isla R."/>
            <person name="Ushijima S."/>
            <person name="Smith C.A."/>
            <person name="Donoghue J."/>
            <person name="Ahrendt S."/>
            <person name="Andreopoulos W."/>
            <person name="He G."/>
            <person name="LaButti K."/>
            <person name="Lipzen A."/>
            <person name="Ng V."/>
            <person name="Riley R."/>
            <person name="Sandor L."/>
            <person name="Barry K."/>
            <person name="Martinez A.T."/>
            <person name="Xiao Y."/>
            <person name="Gibbons J.G."/>
            <person name="Terashima K."/>
            <person name="Grigoriev I.V."/>
            <person name="Hibbett D."/>
        </authorList>
    </citation>
    <scope>NUCLEOTIDE SEQUENCE</scope>
    <source>
        <strain evidence="2">Sp2 HRB7682 ss15</strain>
    </source>
</reference>
<dbReference type="AlphaFoldDB" id="A0A9W9AJE8"/>
<reference evidence="2" key="1">
    <citation type="submission" date="2022-08" db="EMBL/GenBank/DDBJ databases">
        <authorList>
            <consortium name="DOE Joint Genome Institute"/>
            <person name="Min B."/>
            <person name="Riley R."/>
            <person name="Sierra-Patev S."/>
            <person name="Naranjo-Ortiz M."/>
            <person name="Looney B."/>
            <person name="Konkel Z."/>
            <person name="Slot J.C."/>
            <person name="Sakamoto Y."/>
            <person name="Steenwyk J.L."/>
            <person name="Rokas A."/>
            <person name="Carro J."/>
            <person name="Camarero S."/>
            <person name="Ferreira P."/>
            <person name="Molpeceres G."/>
            <person name="Ruiz-Duenas F.J."/>
            <person name="Serrano A."/>
            <person name="Henrissat B."/>
            <person name="Drula E."/>
            <person name="Hughes K.W."/>
            <person name="Mata J.L."/>
            <person name="Ishikawa N.K."/>
            <person name="Vargas-Isla R."/>
            <person name="Ushijima S."/>
            <person name="Smith C.A."/>
            <person name="Ahrendt S."/>
            <person name="Andreopoulos W."/>
            <person name="He G."/>
            <person name="Labutti K."/>
            <person name="Lipzen A."/>
            <person name="Ng V."/>
            <person name="Sandor L."/>
            <person name="Barry K."/>
            <person name="Martinez A.T."/>
            <person name="Xiao Y."/>
            <person name="Gibbons J.G."/>
            <person name="Terashima K."/>
            <person name="Hibbett D.S."/>
            <person name="Grigoriev I.V."/>
        </authorList>
    </citation>
    <scope>NUCLEOTIDE SEQUENCE</scope>
    <source>
        <strain evidence="2">Sp2 HRB7682 ss15</strain>
    </source>
</reference>
<organism evidence="2 3">
    <name type="scientific">Lentinula lateritia</name>
    <dbReference type="NCBI Taxonomy" id="40482"/>
    <lineage>
        <taxon>Eukaryota</taxon>
        <taxon>Fungi</taxon>
        <taxon>Dikarya</taxon>
        <taxon>Basidiomycota</taxon>
        <taxon>Agaricomycotina</taxon>
        <taxon>Agaricomycetes</taxon>
        <taxon>Agaricomycetidae</taxon>
        <taxon>Agaricales</taxon>
        <taxon>Marasmiineae</taxon>
        <taxon>Omphalotaceae</taxon>
        <taxon>Lentinula</taxon>
    </lineage>
</organism>